<comment type="caution">
    <text evidence="6">The sequence shown here is derived from an EMBL/GenBank/DDBJ whole genome shotgun (WGS) entry which is preliminary data.</text>
</comment>
<keyword evidence="1" id="KW-0805">Transcription regulation</keyword>
<evidence type="ECO:0000256" key="4">
    <source>
        <dbReference type="PROSITE-ProRule" id="PRU00335"/>
    </source>
</evidence>
<feature type="DNA-binding region" description="H-T-H motif" evidence="4">
    <location>
        <begin position="36"/>
        <end position="55"/>
    </location>
</feature>
<organism evidence="6 7">
    <name type="scientific">Streptomyces albiaxialis</name>
    <dbReference type="NCBI Taxonomy" id="329523"/>
    <lineage>
        <taxon>Bacteria</taxon>
        <taxon>Bacillati</taxon>
        <taxon>Actinomycetota</taxon>
        <taxon>Actinomycetes</taxon>
        <taxon>Kitasatosporales</taxon>
        <taxon>Streptomycetaceae</taxon>
        <taxon>Streptomyces</taxon>
    </lineage>
</organism>
<dbReference type="InterPro" id="IPR050109">
    <property type="entry name" value="HTH-type_TetR-like_transc_reg"/>
</dbReference>
<keyword evidence="7" id="KW-1185">Reference proteome</keyword>
<evidence type="ECO:0000256" key="2">
    <source>
        <dbReference type="ARBA" id="ARBA00023125"/>
    </source>
</evidence>
<dbReference type="Proteomes" id="UP001500016">
    <property type="component" value="Unassembled WGS sequence"/>
</dbReference>
<dbReference type="PROSITE" id="PS50977">
    <property type="entry name" value="HTH_TETR_2"/>
    <property type="match status" value="1"/>
</dbReference>
<reference evidence="6 7" key="1">
    <citation type="journal article" date="2019" name="Int. J. Syst. Evol. Microbiol.">
        <title>The Global Catalogue of Microorganisms (GCM) 10K type strain sequencing project: providing services to taxonomists for standard genome sequencing and annotation.</title>
        <authorList>
            <consortium name="The Broad Institute Genomics Platform"/>
            <consortium name="The Broad Institute Genome Sequencing Center for Infectious Disease"/>
            <person name="Wu L."/>
            <person name="Ma J."/>
        </authorList>
    </citation>
    <scope>NUCLEOTIDE SEQUENCE [LARGE SCALE GENOMIC DNA]</scope>
    <source>
        <strain evidence="6 7">JCM 15478</strain>
    </source>
</reference>
<dbReference type="Pfam" id="PF02909">
    <property type="entry name" value="TetR_C_1"/>
    <property type="match status" value="1"/>
</dbReference>
<dbReference type="InterPro" id="IPR004111">
    <property type="entry name" value="Repressor_TetR_C"/>
</dbReference>
<protein>
    <submittedName>
        <fullName evidence="6">TetR/AcrR family transcriptional regulator C-terminal domain-containing protein</fullName>
    </submittedName>
</protein>
<dbReference type="InterPro" id="IPR036271">
    <property type="entry name" value="Tet_transcr_reg_TetR-rel_C_sf"/>
</dbReference>
<gene>
    <name evidence="6" type="ORF">GCM10009801_75210</name>
</gene>
<dbReference type="SUPFAM" id="SSF48498">
    <property type="entry name" value="Tetracyclin repressor-like, C-terminal domain"/>
    <property type="match status" value="1"/>
</dbReference>
<proteinExistence type="predicted"/>
<evidence type="ECO:0000313" key="6">
    <source>
        <dbReference type="EMBL" id="GAA2101721.1"/>
    </source>
</evidence>
<keyword evidence="2 4" id="KW-0238">DNA-binding</keyword>
<dbReference type="PANTHER" id="PTHR30055:SF151">
    <property type="entry name" value="TRANSCRIPTIONAL REGULATORY PROTEIN"/>
    <property type="match status" value="1"/>
</dbReference>
<dbReference type="Pfam" id="PF00440">
    <property type="entry name" value="TetR_N"/>
    <property type="match status" value="1"/>
</dbReference>
<evidence type="ECO:0000313" key="7">
    <source>
        <dbReference type="Proteomes" id="UP001500016"/>
    </source>
</evidence>
<evidence type="ECO:0000256" key="1">
    <source>
        <dbReference type="ARBA" id="ARBA00023015"/>
    </source>
</evidence>
<evidence type="ECO:0000256" key="3">
    <source>
        <dbReference type="ARBA" id="ARBA00023163"/>
    </source>
</evidence>
<name>A0ABN2WZH7_9ACTN</name>
<dbReference type="InterPro" id="IPR009057">
    <property type="entry name" value="Homeodomain-like_sf"/>
</dbReference>
<dbReference type="PANTHER" id="PTHR30055">
    <property type="entry name" value="HTH-TYPE TRANSCRIPTIONAL REGULATOR RUTR"/>
    <property type="match status" value="1"/>
</dbReference>
<dbReference type="SUPFAM" id="SSF46689">
    <property type="entry name" value="Homeodomain-like"/>
    <property type="match status" value="1"/>
</dbReference>
<dbReference type="EMBL" id="BAAAPE010000028">
    <property type="protein sequence ID" value="GAA2101721.1"/>
    <property type="molecule type" value="Genomic_DNA"/>
</dbReference>
<accession>A0ABN2WZH7</accession>
<keyword evidence="3" id="KW-0804">Transcription</keyword>
<sequence length="236" mass="24899">MDVARRARGTSAGLDRTRIAEAAVALIDRDGPERFGVRRLADELGVDPMSIYHHIKGKAALLDAVCEAVLAEVGIADGGESPETRTGTGAGTGAPEGWEELARRLAYSYREMALRHPRIFPLLLTHAQTSPAALSETSPALVSALERLLTAMRDAGLDEELAADAPMVLISFLNGLLLARTSGGETGPDAVPTIDAGTHPTLASLAHRLGGFGSRAEFDRMLDTVLAGLRARADRA</sequence>
<dbReference type="Gene3D" id="1.10.357.10">
    <property type="entry name" value="Tetracycline Repressor, domain 2"/>
    <property type="match status" value="1"/>
</dbReference>
<feature type="domain" description="HTH tetR-type" evidence="5">
    <location>
        <begin position="13"/>
        <end position="73"/>
    </location>
</feature>
<dbReference type="Gene3D" id="1.10.10.60">
    <property type="entry name" value="Homeodomain-like"/>
    <property type="match status" value="1"/>
</dbReference>
<evidence type="ECO:0000259" key="5">
    <source>
        <dbReference type="PROSITE" id="PS50977"/>
    </source>
</evidence>
<dbReference type="InterPro" id="IPR001647">
    <property type="entry name" value="HTH_TetR"/>
</dbReference>